<accession>A0A542YS76</accession>
<dbReference type="Gene3D" id="3.30.70.1400">
    <property type="entry name" value="Aminomethyltransferase beta-barrel domains"/>
    <property type="match status" value="1"/>
</dbReference>
<dbReference type="InterPro" id="IPR028896">
    <property type="entry name" value="GcvT/YgfZ/DmdA"/>
</dbReference>
<dbReference type="SUPFAM" id="SSF103025">
    <property type="entry name" value="Folate-binding domain"/>
    <property type="match status" value="1"/>
</dbReference>
<evidence type="ECO:0000259" key="5">
    <source>
        <dbReference type="Pfam" id="PF16350"/>
    </source>
</evidence>
<name>A0A542YS76_9MICO</name>
<dbReference type="Gene3D" id="3.30.1360.120">
    <property type="entry name" value="Probable tRNA modification gtpase trme, domain 1"/>
    <property type="match status" value="1"/>
</dbReference>
<evidence type="ECO:0000256" key="1">
    <source>
        <dbReference type="ARBA" id="ARBA00008609"/>
    </source>
</evidence>
<dbReference type="Pfam" id="PF01571">
    <property type="entry name" value="GCV_T"/>
    <property type="match status" value="1"/>
</dbReference>
<dbReference type="PANTHER" id="PTHR43757">
    <property type="entry name" value="AMINOMETHYLTRANSFERASE"/>
    <property type="match status" value="1"/>
</dbReference>
<dbReference type="InterPro" id="IPR029043">
    <property type="entry name" value="GcvT/YgfZ_C"/>
</dbReference>
<keyword evidence="7" id="KW-1185">Reference proteome</keyword>
<dbReference type="InterPro" id="IPR036188">
    <property type="entry name" value="FAD/NAD-bd_sf"/>
</dbReference>
<feature type="domain" description="FAD dependent oxidoreductase central" evidence="5">
    <location>
        <begin position="373"/>
        <end position="426"/>
    </location>
</feature>
<dbReference type="PANTHER" id="PTHR43757:SF2">
    <property type="entry name" value="AMINOMETHYLTRANSFERASE, MITOCHONDRIAL"/>
    <property type="match status" value="1"/>
</dbReference>
<dbReference type="InterPro" id="IPR006076">
    <property type="entry name" value="FAD-dep_OxRdtase"/>
</dbReference>
<sequence>MASVPERASVIVIGAGIVGNSLAYHLADLGWTDIVQLDKGPLPNPGGSTGHASNFIFPVDHSREMTDITADSVRQYREMGVFTQSGGIEVARTEERMEELRRRMSSARAWGIESRLVTPEEIAELVPFLDPSVVVGGFYSPSVGVVDSLRAGTIMRERAQEKGVLTVVAGAEVTGMSVVDGRIRGVQTTAGDIAADTVVICCGVWSPKLAAMAGAHIPLTPAVHQMISVGPCEVLAEQPGEISFPIVRDMDTFCYERQHGSDMEVGSYAHRPILHDPESIPSIEQAKLSPTEMPFTSDDFDPQLEQALELMPDLLGDERAEIRYAINGLLSLTPDGFPILGETPEVGGLWSAAAVWVKEGPGTGRAVAEWMTHGNPEIDLGNSDIARFYPHQRTRAHVRARTSEAFNKTYGIVHPGEQWSSGRNARLAPMHASQRELGAVFHETAGWERPHWYESNAPLVEKFGDAVMPREHEWDARWWSPVINAEHLQLREAGAVVDLSAFAMFDVVGPAALEAVERLIVAKADVPVGRVVYTPVLDERGGFRSDLTVMRLAHDTFRVVTGGGHGMVDLKWFADRMPEGATCVDVTSAVGTVGLWGPRARDVLGSLTSSDLSPEAFRFGTCSLIEVGDLPVLASRISYVGEYGWELHLPMELGGALWDRLLEAGRPHGVIPAGIGVYGTTGRLEKGYRAYGSELDTERTLAEAGMSRARLKEADFIGKRALEQQAAEGAPKSVLCSLVVQDHTSASGTKRYMLGGEPILSRDGAPLTDGHGRHPYVTTAGSAPSLGKHVLMAYLPPDQAVVGTELAVSYMEERYPVTVAAADATPLFDPDNDRLKGVAP</sequence>
<feature type="domain" description="GCVT N-terminal" evidence="3">
    <location>
        <begin position="430"/>
        <end position="709"/>
    </location>
</feature>
<gene>
    <name evidence="6" type="ORF">FB467_2079</name>
</gene>
<protein>
    <submittedName>
        <fullName evidence="6">Dimethylglycine oxidase</fullName>
    </submittedName>
</protein>
<dbReference type="InterPro" id="IPR006222">
    <property type="entry name" value="GCVT_N"/>
</dbReference>
<proteinExistence type="inferred from homology"/>
<dbReference type="Pfam" id="PF16350">
    <property type="entry name" value="FAO_M"/>
    <property type="match status" value="1"/>
</dbReference>
<dbReference type="SUPFAM" id="SSF54373">
    <property type="entry name" value="FAD-linked reductases, C-terminal domain"/>
    <property type="match status" value="1"/>
</dbReference>
<comment type="similarity">
    <text evidence="1">Belongs to the GcvT family.</text>
</comment>
<organism evidence="6 7">
    <name type="scientific">Ornithinicoccus hortensis</name>
    <dbReference type="NCBI Taxonomy" id="82346"/>
    <lineage>
        <taxon>Bacteria</taxon>
        <taxon>Bacillati</taxon>
        <taxon>Actinomycetota</taxon>
        <taxon>Actinomycetes</taxon>
        <taxon>Micrococcales</taxon>
        <taxon>Intrasporangiaceae</taxon>
        <taxon>Ornithinicoccus</taxon>
    </lineage>
</organism>
<dbReference type="SUPFAM" id="SSF51905">
    <property type="entry name" value="FAD/NAD(P)-binding domain"/>
    <property type="match status" value="1"/>
</dbReference>
<dbReference type="Gene3D" id="3.30.9.10">
    <property type="entry name" value="D-Amino Acid Oxidase, subunit A, domain 2"/>
    <property type="match status" value="1"/>
</dbReference>
<dbReference type="InterPro" id="IPR013977">
    <property type="entry name" value="GcvT_C"/>
</dbReference>
<feature type="domain" description="FAD dependent oxidoreductase" evidence="2">
    <location>
        <begin position="10"/>
        <end position="370"/>
    </location>
</feature>
<dbReference type="Pfam" id="PF01266">
    <property type="entry name" value="DAO"/>
    <property type="match status" value="1"/>
</dbReference>
<dbReference type="InterPro" id="IPR032503">
    <property type="entry name" value="FAO_M"/>
</dbReference>
<dbReference type="OrthoDB" id="2055370at2"/>
<evidence type="ECO:0000259" key="4">
    <source>
        <dbReference type="Pfam" id="PF08669"/>
    </source>
</evidence>
<dbReference type="Pfam" id="PF08669">
    <property type="entry name" value="GCV_T_C"/>
    <property type="match status" value="1"/>
</dbReference>
<dbReference type="InterPro" id="IPR027266">
    <property type="entry name" value="TrmE/GcvT-like"/>
</dbReference>
<evidence type="ECO:0000259" key="3">
    <source>
        <dbReference type="Pfam" id="PF01571"/>
    </source>
</evidence>
<dbReference type="EMBL" id="VFOP01000001">
    <property type="protein sequence ID" value="TQL50953.1"/>
    <property type="molecule type" value="Genomic_DNA"/>
</dbReference>
<dbReference type="Proteomes" id="UP000319516">
    <property type="component" value="Unassembled WGS sequence"/>
</dbReference>
<dbReference type="SUPFAM" id="SSF101790">
    <property type="entry name" value="Aminomethyltransferase beta-barrel domain"/>
    <property type="match status" value="1"/>
</dbReference>
<dbReference type="Gene3D" id="2.40.30.110">
    <property type="entry name" value="Aminomethyltransferase beta-barrel domains"/>
    <property type="match status" value="1"/>
</dbReference>
<comment type="caution">
    <text evidence="6">The sequence shown here is derived from an EMBL/GenBank/DDBJ whole genome shotgun (WGS) entry which is preliminary data.</text>
</comment>
<evidence type="ECO:0000313" key="6">
    <source>
        <dbReference type="EMBL" id="TQL50953.1"/>
    </source>
</evidence>
<reference evidence="6 7" key="1">
    <citation type="submission" date="2019-06" db="EMBL/GenBank/DDBJ databases">
        <title>Sequencing the genomes of 1000 actinobacteria strains.</title>
        <authorList>
            <person name="Klenk H.-P."/>
        </authorList>
    </citation>
    <scope>NUCLEOTIDE SEQUENCE [LARGE SCALE GENOMIC DNA]</scope>
    <source>
        <strain evidence="6 7">DSM 12335</strain>
    </source>
</reference>
<dbReference type="RefSeq" id="WP_141785013.1">
    <property type="nucleotide sequence ID" value="NZ_BAAAIK010000002.1"/>
</dbReference>
<evidence type="ECO:0000259" key="2">
    <source>
        <dbReference type="Pfam" id="PF01266"/>
    </source>
</evidence>
<evidence type="ECO:0000313" key="7">
    <source>
        <dbReference type="Proteomes" id="UP000319516"/>
    </source>
</evidence>
<dbReference type="Gene3D" id="3.50.50.60">
    <property type="entry name" value="FAD/NAD(P)-binding domain"/>
    <property type="match status" value="1"/>
</dbReference>
<dbReference type="AlphaFoldDB" id="A0A542YS76"/>
<feature type="domain" description="Aminomethyltransferase C-terminal" evidence="4">
    <location>
        <begin position="756"/>
        <end position="821"/>
    </location>
</feature>